<keyword evidence="2" id="KW-1185">Reference proteome</keyword>
<reference evidence="1" key="1">
    <citation type="journal article" date="2020" name="Stud. Mycol.">
        <title>101 Dothideomycetes genomes: a test case for predicting lifestyles and emergence of pathogens.</title>
        <authorList>
            <person name="Haridas S."/>
            <person name="Albert R."/>
            <person name="Binder M."/>
            <person name="Bloem J."/>
            <person name="Labutti K."/>
            <person name="Salamov A."/>
            <person name="Andreopoulos B."/>
            <person name="Baker S."/>
            <person name="Barry K."/>
            <person name="Bills G."/>
            <person name="Bluhm B."/>
            <person name="Cannon C."/>
            <person name="Castanera R."/>
            <person name="Culley D."/>
            <person name="Daum C."/>
            <person name="Ezra D."/>
            <person name="Gonzalez J."/>
            <person name="Henrissat B."/>
            <person name="Kuo A."/>
            <person name="Liang C."/>
            <person name="Lipzen A."/>
            <person name="Lutzoni F."/>
            <person name="Magnuson J."/>
            <person name="Mondo S."/>
            <person name="Nolan M."/>
            <person name="Ohm R."/>
            <person name="Pangilinan J."/>
            <person name="Park H.-J."/>
            <person name="Ramirez L."/>
            <person name="Alfaro M."/>
            <person name="Sun H."/>
            <person name="Tritt A."/>
            <person name="Yoshinaga Y."/>
            <person name="Zwiers L.-H."/>
            <person name="Turgeon B."/>
            <person name="Goodwin S."/>
            <person name="Spatafora J."/>
            <person name="Crous P."/>
            <person name="Grigoriev I."/>
        </authorList>
    </citation>
    <scope>NUCLEOTIDE SEQUENCE</scope>
    <source>
        <strain evidence="1">ATCC 74209</strain>
    </source>
</reference>
<name>A0A9P4MVJ1_9PLEO</name>
<proteinExistence type="predicted"/>
<dbReference type="OrthoDB" id="5386682at2759"/>
<sequence length="130" mass="13852">MGLIGQIKKPRVCFLKDVAEFCEERTILEELETVNFMGAIAALPQIPQLPHFSPYGALAASCLFSCLWFFRIWAVQEISAGQEAMVSIGSFCIPSLSGNGNGNGNGRGFGGSAQRVSYVAEAACTARGLS</sequence>
<accession>A0A9P4MVJ1</accession>
<comment type="caution">
    <text evidence="1">The sequence shown here is derived from an EMBL/GenBank/DDBJ whole genome shotgun (WGS) entry which is preliminary data.</text>
</comment>
<gene>
    <name evidence="1" type="ORF">GQ43DRAFT_429180</name>
</gene>
<evidence type="ECO:0000313" key="2">
    <source>
        <dbReference type="Proteomes" id="UP000799536"/>
    </source>
</evidence>
<organism evidence="1 2">
    <name type="scientific">Delitschia confertaspora ATCC 74209</name>
    <dbReference type="NCBI Taxonomy" id="1513339"/>
    <lineage>
        <taxon>Eukaryota</taxon>
        <taxon>Fungi</taxon>
        <taxon>Dikarya</taxon>
        <taxon>Ascomycota</taxon>
        <taxon>Pezizomycotina</taxon>
        <taxon>Dothideomycetes</taxon>
        <taxon>Pleosporomycetidae</taxon>
        <taxon>Pleosporales</taxon>
        <taxon>Delitschiaceae</taxon>
        <taxon>Delitschia</taxon>
    </lineage>
</organism>
<evidence type="ECO:0000313" key="1">
    <source>
        <dbReference type="EMBL" id="KAF2204172.1"/>
    </source>
</evidence>
<dbReference type="Proteomes" id="UP000799536">
    <property type="component" value="Unassembled WGS sequence"/>
</dbReference>
<dbReference type="AlphaFoldDB" id="A0A9P4MVJ1"/>
<protein>
    <submittedName>
        <fullName evidence="1">Uncharacterized protein</fullName>
    </submittedName>
</protein>
<dbReference type="EMBL" id="ML993882">
    <property type="protein sequence ID" value="KAF2204172.1"/>
    <property type="molecule type" value="Genomic_DNA"/>
</dbReference>